<dbReference type="Proteomes" id="UP000237271">
    <property type="component" value="Unassembled WGS sequence"/>
</dbReference>
<comment type="caution">
    <text evidence="1">The sequence shown here is derived from an EMBL/GenBank/DDBJ whole genome shotgun (WGS) entry which is preliminary data.</text>
</comment>
<protein>
    <submittedName>
        <fullName evidence="1">Uncharacterized protein</fullName>
    </submittedName>
</protein>
<gene>
    <name evidence="1" type="ORF">PHPALM_29068</name>
</gene>
<proteinExistence type="predicted"/>
<dbReference type="OrthoDB" id="99247at2759"/>
<evidence type="ECO:0000313" key="2">
    <source>
        <dbReference type="Proteomes" id="UP000237271"/>
    </source>
</evidence>
<reference evidence="1 2" key="1">
    <citation type="journal article" date="2017" name="Genome Biol. Evol.">
        <title>Phytophthora megakarya and P. palmivora, closely related causal agents of cacao black pod rot, underwent increases in genome sizes and gene numbers by different mechanisms.</title>
        <authorList>
            <person name="Ali S.S."/>
            <person name="Shao J."/>
            <person name="Lary D.J."/>
            <person name="Kronmiller B."/>
            <person name="Shen D."/>
            <person name="Strem M.D."/>
            <person name="Amoako-Attah I."/>
            <person name="Akrofi A.Y."/>
            <person name="Begoude B.A."/>
            <person name="Ten Hoopen G.M."/>
            <person name="Coulibaly K."/>
            <person name="Kebe B.I."/>
            <person name="Melnick R.L."/>
            <person name="Guiltinan M.J."/>
            <person name="Tyler B.M."/>
            <person name="Meinhardt L.W."/>
            <person name="Bailey B.A."/>
        </authorList>
    </citation>
    <scope>NUCLEOTIDE SEQUENCE [LARGE SCALE GENOMIC DNA]</scope>
    <source>
        <strain evidence="2">sbr112.9</strain>
    </source>
</reference>
<accession>A0A2P4X8I4</accession>
<dbReference type="EMBL" id="NCKW01015762">
    <property type="protein sequence ID" value="POM61850.1"/>
    <property type="molecule type" value="Genomic_DNA"/>
</dbReference>
<evidence type="ECO:0000313" key="1">
    <source>
        <dbReference type="EMBL" id="POM61850.1"/>
    </source>
</evidence>
<name>A0A2P4X8I4_9STRA</name>
<organism evidence="1 2">
    <name type="scientific">Phytophthora palmivora</name>
    <dbReference type="NCBI Taxonomy" id="4796"/>
    <lineage>
        <taxon>Eukaryota</taxon>
        <taxon>Sar</taxon>
        <taxon>Stramenopiles</taxon>
        <taxon>Oomycota</taxon>
        <taxon>Peronosporomycetes</taxon>
        <taxon>Peronosporales</taxon>
        <taxon>Peronosporaceae</taxon>
        <taxon>Phytophthora</taxon>
    </lineage>
</organism>
<keyword evidence="2" id="KW-1185">Reference proteome</keyword>
<sequence>MLRSRPTRRELLTSQLEVERLQRHVQKYLKEKLHCYLSLDLATSESKMKNLTETNMLERVGQICSDIVASCCYILEVEVVGELPNCVRKAQQLSQVSTLYQGFVERIEKLLKRFDKVCDLYLC</sequence>
<dbReference type="AlphaFoldDB" id="A0A2P4X8I4"/>